<sequence>MVANAKLENMDFAPGSLLLDDGRSAKADDILPDGHKVKKGDEVYYLAYAIG</sequence>
<dbReference type="EMBL" id="AWUE01018631">
    <property type="protein sequence ID" value="OMO79151.1"/>
    <property type="molecule type" value="Genomic_DNA"/>
</dbReference>
<comment type="caution">
    <text evidence="1">The sequence shown here is derived from an EMBL/GenBank/DDBJ whole genome shotgun (WGS) entry which is preliminary data.</text>
</comment>
<keyword evidence="2" id="KW-1185">Reference proteome</keyword>
<evidence type="ECO:0000313" key="2">
    <source>
        <dbReference type="Proteomes" id="UP000187203"/>
    </source>
</evidence>
<organism evidence="1 2">
    <name type="scientific">Corchorus olitorius</name>
    <dbReference type="NCBI Taxonomy" id="93759"/>
    <lineage>
        <taxon>Eukaryota</taxon>
        <taxon>Viridiplantae</taxon>
        <taxon>Streptophyta</taxon>
        <taxon>Embryophyta</taxon>
        <taxon>Tracheophyta</taxon>
        <taxon>Spermatophyta</taxon>
        <taxon>Magnoliopsida</taxon>
        <taxon>eudicotyledons</taxon>
        <taxon>Gunneridae</taxon>
        <taxon>Pentapetalae</taxon>
        <taxon>rosids</taxon>
        <taxon>malvids</taxon>
        <taxon>Malvales</taxon>
        <taxon>Malvaceae</taxon>
        <taxon>Grewioideae</taxon>
        <taxon>Apeibeae</taxon>
        <taxon>Corchorus</taxon>
    </lineage>
</organism>
<proteinExistence type="predicted"/>
<evidence type="ECO:0000313" key="1">
    <source>
        <dbReference type="EMBL" id="OMO79151.1"/>
    </source>
</evidence>
<reference evidence="2" key="1">
    <citation type="submission" date="2013-09" db="EMBL/GenBank/DDBJ databases">
        <title>Corchorus olitorius genome sequencing.</title>
        <authorList>
            <person name="Alam M."/>
            <person name="Haque M.S."/>
            <person name="Islam M.S."/>
            <person name="Emdad E.M."/>
            <person name="Islam M.M."/>
            <person name="Ahmed B."/>
            <person name="Halim A."/>
            <person name="Hossen Q.M.M."/>
            <person name="Hossain M.Z."/>
            <person name="Ahmed R."/>
            <person name="Khan M.M."/>
            <person name="Islam R."/>
            <person name="Rashid M.M."/>
            <person name="Khan S.A."/>
            <person name="Rahman M.S."/>
            <person name="Alam M."/>
            <person name="Yahiya A.S."/>
            <person name="Khan M.S."/>
            <person name="Azam M.S."/>
            <person name="Haque T."/>
            <person name="Lashkar M.Z.H."/>
            <person name="Akhand A.I."/>
            <person name="Morshed G."/>
            <person name="Roy S."/>
            <person name="Uddin K.S."/>
            <person name="Rabeya T."/>
            <person name="Hossain A.S."/>
            <person name="Chowdhury A."/>
            <person name="Snigdha A.R."/>
            <person name="Mortoza M.S."/>
            <person name="Matin S.A."/>
            <person name="Hoque S.M.E."/>
            <person name="Islam M.K."/>
            <person name="Roy D.K."/>
            <person name="Haider R."/>
            <person name="Moosa M.M."/>
            <person name="Elias S.M."/>
            <person name="Hasan A.M."/>
            <person name="Jahan S."/>
            <person name="Shafiuddin M."/>
            <person name="Mahmood N."/>
            <person name="Shommy N.S."/>
        </authorList>
    </citation>
    <scope>NUCLEOTIDE SEQUENCE [LARGE SCALE GENOMIC DNA]</scope>
    <source>
        <strain evidence="2">cv. O-4</strain>
    </source>
</reference>
<gene>
    <name evidence="1" type="ORF">COLO4_24527</name>
</gene>
<accession>A0A1R3I9G3</accession>
<protein>
    <submittedName>
        <fullName evidence="1">Cytochrome p450</fullName>
    </submittedName>
</protein>
<dbReference type="Proteomes" id="UP000187203">
    <property type="component" value="Unassembled WGS sequence"/>
</dbReference>
<name>A0A1R3I9G3_9ROSI</name>
<dbReference type="OrthoDB" id="1470350at2759"/>
<dbReference type="AlphaFoldDB" id="A0A1R3I9G3"/>
<dbReference type="STRING" id="93759.A0A1R3I9G3"/>